<name>A5ZS08_9FIRM</name>
<dbReference type="AlphaFoldDB" id="A5ZS08"/>
<organism evidence="1 2">
    <name type="scientific">Blautia obeum ATCC 29174</name>
    <dbReference type="NCBI Taxonomy" id="411459"/>
    <lineage>
        <taxon>Bacteria</taxon>
        <taxon>Bacillati</taxon>
        <taxon>Bacillota</taxon>
        <taxon>Clostridia</taxon>
        <taxon>Lachnospirales</taxon>
        <taxon>Lachnospiraceae</taxon>
        <taxon>Blautia</taxon>
    </lineage>
</organism>
<evidence type="ECO:0000313" key="1">
    <source>
        <dbReference type="EMBL" id="EDM87605.1"/>
    </source>
</evidence>
<dbReference type="HOGENOM" id="CLU_3380775_0_0_9"/>
<evidence type="ECO:0000313" key="2">
    <source>
        <dbReference type="Proteomes" id="UP000006002"/>
    </source>
</evidence>
<sequence>MNRKIKKGGRIWDRIYAFEKMKSKRQIKQCIEK</sequence>
<dbReference type="EMBL" id="AAVO02000006">
    <property type="protein sequence ID" value="EDM87605.1"/>
    <property type="molecule type" value="Genomic_DNA"/>
</dbReference>
<reference evidence="1 2" key="1">
    <citation type="submission" date="2007-03" db="EMBL/GenBank/DDBJ databases">
        <authorList>
            <person name="Fulton L."/>
            <person name="Clifton S."/>
            <person name="Fulton B."/>
            <person name="Xu J."/>
            <person name="Minx P."/>
            <person name="Pepin K.H."/>
            <person name="Johnson M."/>
            <person name="Thiruvilangam P."/>
            <person name="Bhonagiri V."/>
            <person name="Nash W.E."/>
            <person name="Mardis E.R."/>
            <person name="Wilson R.K."/>
        </authorList>
    </citation>
    <scope>NUCLEOTIDE SEQUENCE [LARGE SCALE GENOMIC DNA]</scope>
    <source>
        <strain evidence="1 2">ATCC 29174</strain>
    </source>
</reference>
<dbReference type="Proteomes" id="UP000006002">
    <property type="component" value="Unassembled WGS sequence"/>
</dbReference>
<protein>
    <submittedName>
        <fullName evidence="1">Uncharacterized protein</fullName>
    </submittedName>
</protein>
<comment type="caution">
    <text evidence="1">The sequence shown here is derived from an EMBL/GenBank/DDBJ whole genome shotgun (WGS) entry which is preliminary data.</text>
</comment>
<accession>A5ZS08</accession>
<gene>
    <name evidence="1" type="ORF">RUMOBE_01786</name>
</gene>
<reference evidence="1 2" key="2">
    <citation type="submission" date="2007-04" db="EMBL/GenBank/DDBJ databases">
        <title>Draft genome sequence of Ruminococcus obeum (ATCC 29174).</title>
        <authorList>
            <person name="Sudarsanam P."/>
            <person name="Ley R."/>
            <person name="Guruge J."/>
            <person name="Turnbaugh P.J."/>
            <person name="Mahowald M."/>
            <person name="Liep D."/>
            <person name="Gordon J."/>
        </authorList>
    </citation>
    <scope>NUCLEOTIDE SEQUENCE [LARGE SCALE GENOMIC DNA]</scope>
    <source>
        <strain evidence="1 2">ATCC 29174</strain>
    </source>
</reference>
<proteinExistence type="predicted"/>